<name>A0A841TB60_9BACL</name>
<sequence length="772" mass="83447">MTRRIRIRTLLLGGLLTLLFVGLIVHIYLVQVAHGPFWAEQARKTWITSKPLPQERGTIYDRDGKVLAADASAYTVAVSPKKIHALEAEHPEWRLLDQIVSKLHLVLDKPENEVRDIVNAQKDGGYYDQREVRPEGWKIDKEVADRLIAFKDELSEQTGKSDIGLYFIEEQKRYYPKNSLASQVLGYEDKDGIPRMGLEKTLNDVLQGQPGKITYEKDGIRTQLAGGELEVQQPVDGKDVTTTIDTDIQFYMEEAVRAAYAEYNPVSITAIAADPKTMDILGMVSLPDFNPNEYWEDASNLEAFKNNAIQSVYEPGSTFKIVTLAAAVQEGLFHPDEYYQSGSISISSKDKPIHDSNYSGWGKITFLEGLKHSSNVAFVKLGYEMLGKDKFKEYINNFGFGVKTGIELQGEVVGSPIPVWNRDWAAATFGQAVTVTPLQQVAAVAAVANGGKLMKPHLVKSITDPATGEKTVTQPEVVRQVISEETSRQVGEYLEQVVSDKEIGTGRNAYIPGYRIAGKTGTAQVYGSDGKILSGQYVVSFIGYAPVEDPKIVLYVLVDRPEDEYASGGGVVAPIFKQIMGQSLLHLGVMPKVEEDAAGKDNQNSDNGGAADEHVTAAVPDVTGMTIEQAKNELKNHSFTAQTLGEGARILQQVPRAGTMLPTSQSVFLVTETKGSAGSVPDMQGMSLRDALEMCALLGVSCTAEGEGYVVSQQTSSSGGKTAVALTLAPAGAKAEDEDEASSQGEDTDSAGNGEQADKDGAAAAAGDDSSG</sequence>
<dbReference type="SUPFAM" id="SSF56519">
    <property type="entry name" value="Penicillin binding protein dimerisation domain"/>
    <property type="match status" value="1"/>
</dbReference>
<keyword evidence="3" id="KW-0472">Membrane</keyword>
<dbReference type="GO" id="GO:0005886">
    <property type="term" value="C:plasma membrane"/>
    <property type="evidence" value="ECO:0007669"/>
    <property type="project" value="TreeGrafter"/>
</dbReference>
<evidence type="ECO:0000256" key="4">
    <source>
        <dbReference type="SAM" id="MobiDB-lite"/>
    </source>
</evidence>
<comment type="caution">
    <text evidence="6">The sequence shown here is derived from an EMBL/GenBank/DDBJ whole genome shotgun (WGS) entry which is preliminary data.</text>
</comment>
<dbReference type="Pfam" id="PF03717">
    <property type="entry name" value="PBP_dimer"/>
    <property type="match status" value="1"/>
</dbReference>
<dbReference type="SUPFAM" id="SSF54184">
    <property type="entry name" value="Penicillin-binding protein 2x (pbp-2x), c-terminal domain"/>
    <property type="match status" value="2"/>
</dbReference>
<dbReference type="InterPro" id="IPR001460">
    <property type="entry name" value="PCN-bd_Tpept"/>
</dbReference>
<feature type="domain" description="PASTA" evidence="5">
    <location>
        <begin position="613"/>
        <end position="673"/>
    </location>
</feature>
<evidence type="ECO:0000256" key="1">
    <source>
        <dbReference type="ARBA" id="ARBA00004370"/>
    </source>
</evidence>
<dbReference type="CDD" id="cd06576">
    <property type="entry name" value="PASTA_Pbp2x-like_1"/>
    <property type="match status" value="1"/>
</dbReference>
<dbReference type="InterPro" id="IPR036138">
    <property type="entry name" value="PBP_dimer_sf"/>
</dbReference>
<dbReference type="Proteomes" id="UP000574133">
    <property type="component" value="Unassembled WGS sequence"/>
</dbReference>
<feature type="compositionally biased region" description="Low complexity" evidence="4">
    <location>
        <begin position="762"/>
        <end position="772"/>
    </location>
</feature>
<dbReference type="PANTHER" id="PTHR30627:SF26">
    <property type="entry name" value="PENICILLIN-BINDING PROTEIN 2B"/>
    <property type="match status" value="1"/>
</dbReference>
<dbReference type="GO" id="GO:0008658">
    <property type="term" value="F:penicillin binding"/>
    <property type="evidence" value="ECO:0007669"/>
    <property type="project" value="InterPro"/>
</dbReference>
<evidence type="ECO:0000256" key="2">
    <source>
        <dbReference type="ARBA" id="ARBA00007171"/>
    </source>
</evidence>
<feature type="region of interest" description="Disordered" evidence="4">
    <location>
        <begin position="728"/>
        <end position="772"/>
    </location>
</feature>
<accession>A0A841TB60</accession>
<comment type="subcellular location">
    <subcellularLocation>
        <location evidence="1">Membrane</location>
    </subcellularLocation>
</comment>
<dbReference type="AlphaFoldDB" id="A0A841TB60"/>
<evidence type="ECO:0000256" key="3">
    <source>
        <dbReference type="ARBA" id="ARBA00023136"/>
    </source>
</evidence>
<dbReference type="PROSITE" id="PS51178">
    <property type="entry name" value="PASTA"/>
    <property type="match status" value="1"/>
</dbReference>
<gene>
    <name evidence="6" type="ORF">H4Q31_08310</name>
</gene>
<dbReference type="GO" id="GO:0071555">
    <property type="term" value="P:cell wall organization"/>
    <property type="evidence" value="ECO:0007669"/>
    <property type="project" value="TreeGrafter"/>
</dbReference>
<dbReference type="Gene3D" id="3.90.1310.10">
    <property type="entry name" value="Penicillin-binding protein 2a (Domain 2)"/>
    <property type="match status" value="1"/>
</dbReference>
<dbReference type="InterPro" id="IPR050515">
    <property type="entry name" value="Beta-lactam/transpept"/>
</dbReference>
<dbReference type="Gene3D" id="3.40.710.10">
    <property type="entry name" value="DD-peptidase/beta-lactamase superfamily"/>
    <property type="match status" value="1"/>
</dbReference>
<evidence type="ECO:0000313" key="6">
    <source>
        <dbReference type="EMBL" id="MBB6677326.1"/>
    </source>
</evidence>
<keyword evidence="7" id="KW-1185">Reference proteome</keyword>
<protein>
    <submittedName>
        <fullName evidence="6">PASTA domain-containing protein</fullName>
    </submittedName>
</protein>
<evidence type="ECO:0000313" key="7">
    <source>
        <dbReference type="Proteomes" id="UP000574133"/>
    </source>
</evidence>
<dbReference type="SMART" id="SM00740">
    <property type="entry name" value="PASTA"/>
    <property type="match status" value="2"/>
</dbReference>
<dbReference type="Pfam" id="PF03793">
    <property type="entry name" value="PASTA"/>
    <property type="match status" value="1"/>
</dbReference>
<proteinExistence type="inferred from homology"/>
<dbReference type="SUPFAM" id="SSF56601">
    <property type="entry name" value="beta-lactamase/transpeptidase-like"/>
    <property type="match status" value="1"/>
</dbReference>
<dbReference type="PANTHER" id="PTHR30627">
    <property type="entry name" value="PEPTIDOGLYCAN D,D-TRANSPEPTIDASE"/>
    <property type="match status" value="1"/>
</dbReference>
<dbReference type="RefSeq" id="WP_185178593.1">
    <property type="nucleotide sequence ID" value="NZ_CBCSEP010000004.1"/>
</dbReference>
<dbReference type="Pfam" id="PF00905">
    <property type="entry name" value="Transpeptidase"/>
    <property type="match status" value="1"/>
</dbReference>
<dbReference type="InterPro" id="IPR005543">
    <property type="entry name" value="PASTA_dom"/>
</dbReference>
<dbReference type="InterPro" id="IPR005311">
    <property type="entry name" value="PBP_dimer"/>
</dbReference>
<reference evidence="6 7" key="1">
    <citation type="submission" date="2020-08" db="EMBL/GenBank/DDBJ databases">
        <title>Cohnella phylogeny.</title>
        <authorList>
            <person name="Dunlap C."/>
        </authorList>
    </citation>
    <scope>NUCLEOTIDE SEQUENCE [LARGE SCALE GENOMIC DNA]</scope>
    <source>
        <strain evidence="6 7">DSM 103658</strain>
    </source>
</reference>
<organism evidence="6 7">
    <name type="scientific">Cohnella lubricantis</name>
    <dbReference type="NCBI Taxonomy" id="2163172"/>
    <lineage>
        <taxon>Bacteria</taxon>
        <taxon>Bacillati</taxon>
        <taxon>Bacillota</taxon>
        <taxon>Bacilli</taxon>
        <taxon>Bacillales</taxon>
        <taxon>Paenibacillaceae</taxon>
        <taxon>Cohnella</taxon>
    </lineage>
</organism>
<dbReference type="EMBL" id="JACJVN010000028">
    <property type="protein sequence ID" value="MBB6677326.1"/>
    <property type="molecule type" value="Genomic_DNA"/>
</dbReference>
<dbReference type="InterPro" id="IPR012338">
    <property type="entry name" value="Beta-lactam/transpept-like"/>
</dbReference>
<feature type="compositionally biased region" description="Acidic residues" evidence="4">
    <location>
        <begin position="736"/>
        <end position="749"/>
    </location>
</feature>
<dbReference type="CDD" id="cd06575">
    <property type="entry name" value="PASTA_Pbp2x-like_2"/>
    <property type="match status" value="1"/>
</dbReference>
<evidence type="ECO:0000259" key="5">
    <source>
        <dbReference type="PROSITE" id="PS51178"/>
    </source>
</evidence>
<dbReference type="Gene3D" id="3.30.10.20">
    <property type="match status" value="1"/>
</dbReference>
<comment type="similarity">
    <text evidence="2">Belongs to the transpeptidase family.</text>
</comment>